<dbReference type="EMBL" id="QAIC01000024">
    <property type="protein sequence ID" value="MDN4572040.1"/>
    <property type="molecule type" value="Genomic_DNA"/>
</dbReference>
<evidence type="ECO:0000313" key="4">
    <source>
        <dbReference type="Proteomes" id="UP001172788"/>
    </source>
</evidence>
<reference evidence="2" key="1">
    <citation type="submission" date="2018-04" db="EMBL/GenBank/DDBJ databases">
        <authorList>
            <person name="Jy Z."/>
        </authorList>
    </citation>
    <scope>NUCLEOTIDE SEQUENCE</scope>
    <source>
        <strain evidence="3">AS13</strain>
        <strain evidence="2">LA18</strain>
    </source>
</reference>
<sequence length="215" mass="22780">MDLPTLINECSPHVGAVTMAAIVRTESSNNPWAIGDDTDGRSYMMRSKEDAVAQAIELLRQGHKIGIGLGQISSRNLARDRLNLTVEQAFDPCTNLIAAQRVLTWGYERAVKRFGPGQDALLAAVSAYNTGSLQAGFSNGYVAKVTNNAGMKIEINIPSFATGQIVRGRRGSVRVGAGGTLSPYDAPLDAFGPAPTAKSVAYTGPKNAPLEIEGF</sequence>
<accession>A0AAW7MHC5</accession>
<dbReference type="EMBL" id="QAID01000040">
    <property type="protein sequence ID" value="MDN4578886.1"/>
    <property type="molecule type" value="Genomic_DNA"/>
</dbReference>
<proteinExistence type="predicted"/>
<dbReference type="InterPro" id="IPR023346">
    <property type="entry name" value="Lysozyme-like_dom_sf"/>
</dbReference>
<evidence type="ECO:0000313" key="5">
    <source>
        <dbReference type="Proteomes" id="UP001172791"/>
    </source>
</evidence>
<comment type="caution">
    <text evidence="2">The sequence shown here is derived from an EMBL/GenBank/DDBJ whole genome shotgun (WGS) entry which is preliminary data.</text>
</comment>
<dbReference type="AlphaFoldDB" id="A0AAW7MHC5"/>
<keyword evidence="4" id="KW-1185">Reference proteome</keyword>
<evidence type="ECO:0000313" key="3">
    <source>
        <dbReference type="EMBL" id="MDN4578886.1"/>
    </source>
</evidence>
<dbReference type="Proteomes" id="UP001172791">
    <property type="component" value="Unassembled WGS sequence"/>
</dbReference>
<evidence type="ECO:0000259" key="1">
    <source>
        <dbReference type="Pfam" id="PF01464"/>
    </source>
</evidence>
<dbReference type="Pfam" id="PF01464">
    <property type="entry name" value="SLT"/>
    <property type="match status" value="1"/>
</dbReference>
<dbReference type="RefSeq" id="WP_301233375.1">
    <property type="nucleotide sequence ID" value="NZ_QAIC01000024.1"/>
</dbReference>
<dbReference type="InterPro" id="IPR008258">
    <property type="entry name" value="Transglycosylase_SLT_dom_1"/>
</dbReference>
<feature type="domain" description="Transglycosylase SLT" evidence="1">
    <location>
        <begin position="10"/>
        <end position="141"/>
    </location>
</feature>
<organism evidence="2 5">
    <name type="scientific">Pandoraea cepalis</name>
    <dbReference type="NCBI Taxonomy" id="2508294"/>
    <lineage>
        <taxon>Bacteria</taxon>
        <taxon>Pseudomonadati</taxon>
        <taxon>Pseudomonadota</taxon>
        <taxon>Betaproteobacteria</taxon>
        <taxon>Burkholderiales</taxon>
        <taxon>Burkholderiaceae</taxon>
        <taxon>Pandoraea</taxon>
    </lineage>
</organism>
<dbReference type="Proteomes" id="UP001172788">
    <property type="component" value="Unassembled WGS sequence"/>
</dbReference>
<dbReference type="SUPFAM" id="SSF53955">
    <property type="entry name" value="Lysozyme-like"/>
    <property type="match status" value="1"/>
</dbReference>
<protein>
    <submittedName>
        <fullName evidence="2">Lytic transglycosylase</fullName>
    </submittedName>
</protein>
<name>A0AAW7MHC5_9BURK</name>
<evidence type="ECO:0000313" key="2">
    <source>
        <dbReference type="EMBL" id="MDN4572040.1"/>
    </source>
</evidence>
<dbReference type="Gene3D" id="1.10.530.10">
    <property type="match status" value="1"/>
</dbReference>
<gene>
    <name evidence="2" type="ORF">DBA34_01980</name>
    <name evidence="3" type="ORF">DBB29_12250</name>
</gene>
<dbReference type="CDD" id="cd16892">
    <property type="entry name" value="LT_VirB1-like"/>
    <property type="match status" value="1"/>
</dbReference>